<dbReference type="PROSITE" id="PS50096">
    <property type="entry name" value="IQ"/>
    <property type="match status" value="1"/>
</dbReference>
<dbReference type="SMART" id="SM00015">
    <property type="entry name" value="IQ"/>
    <property type="match status" value="1"/>
</dbReference>
<feature type="compositionally biased region" description="Basic and acidic residues" evidence="2">
    <location>
        <begin position="805"/>
        <end position="825"/>
    </location>
</feature>
<feature type="region of interest" description="Disordered" evidence="2">
    <location>
        <begin position="359"/>
        <end position="397"/>
    </location>
</feature>
<evidence type="ECO:0000313" key="3">
    <source>
        <dbReference type="EMBL" id="KAJ4461722.1"/>
    </source>
</evidence>
<keyword evidence="4" id="KW-1185">Reference proteome</keyword>
<gene>
    <name evidence="3" type="ORF">PAPYR_1854</name>
</gene>
<dbReference type="EMBL" id="JAPMOS010000006">
    <property type="protein sequence ID" value="KAJ4461722.1"/>
    <property type="molecule type" value="Genomic_DNA"/>
</dbReference>
<proteinExistence type="predicted"/>
<feature type="compositionally biased region" description="Low complexity" evidence="2">
    <location>
        <begin position="842"/>
        <end position="851"/>
    </location>
</feature>
<protein>
    <submittedName>
        <fullName evidence="3">Uncharacterized protein</fullName>
    </submittedName>
</protein>
<evidence type="ECO:0000313" key="4">
    <source>
        <dbReference type="Proteomes" id="UP001141327"/>
    </source>
</evidence>
<dbReference type="Proteomes" id="UP001141327">
    <property type="component" value="Unassembled WGS sequence"/>
</dbReference>
<feature type="region of interest" description="Disordered" evidence="2">
    <location>
        <begin position="414"/>
        <end position="460"/>
    </location>
</feature>
<dbReference type="CDD" id="cd23767">
    <property type="entry name" value="IQCD"/>
    <property type="match status" value="1"/>
</dbReference>
<evidence type="ECO:0000256" key="1">
    <source>
        <dbReference type="SAM" id="Coils"/>
    </source>
</evidence>
<organism evidence="3 4">
    <name type="scientific">Paratrimastix pyriformis</name>
    <dbReference type="NCBI Taxonomy" id="342808"/>
    <lineage>
        <taxon>Eukaryota</taxon>
        <taxon>Metamonada</taxon>
        <taxon>Preaxostyla</taxon>
        <taxon>Paratrimastigidae</taxon>
        <taxon>Paratrimastix</taxon>
    </lineage>
</organism>
<feature type="compositionally biased region" description="Pro residues" evidence="2">
    <location>
        <begin position="363"/>
        <end position="377"/>
    </location>
</feature>
<feature type="coiled-coil region" evidence="1">
    <location>
        <begin position="544"/>
        <end position="578"/>
    </location>
</feature>
<feature type="region of interest" description="Disordered" evidence="2">
    <location>
        <begin position="657"/>
        <end position="716"/>
    </location>
</feature>
<comment type="caution">
    <text evidence="3">The sequence shown here is derived from an EMBL/GenBank/DDBJ whole genome shotgun (WGS) entry which is preliminary data.</text>
</comment>
<sequence>MQKPLYINTNQHATGQNFSCTPSRPGLGDTLTALGQRDRTLPLATVPADNLGVTRENADVKFRRLMTLTEASMKDKSAVISQYRELCSFYHDDTSHLQVASPPSPRLSHRYHRALVGPGPVPQTQLQNMQKRLEASEAARQQMEENLAASQGTIREFEGLTYCPSSDGAAAIEESIRAIEADIRRFALNDDIPPAAMAATPTSTTAPATPLGEAPRPPSKGQQLVETKFRRLEDLIFVLKRRLNVFEQNASLAEAVARSGGVEGLLAENNRLRKDSERLHQMEARYDASALLGRSKLDTYDPPALRALVRALQNELGSANLPHSRPQPQPQAARELVERFNLEQNPALRLTCAAAAPDRKMAPLPPLPDPELRPPPSFTRSISSGYDGPMQAAAGGLGDDADQVELEDPAAKGRASLRGAPAGGAPASGPAGGLAMPTEGSAHATEEPPSARGGPPSSGLVGRVAALEAENERLRDSAGRLEAQCEATRRLADIDQQLAAILDGRERPAGGKSRKLVELEALNGQLLDQIRGGTEDAAKRDQELRLVQSALAEQTQLRAQAQEQAAQLTQQMIAQTAAMADLTGQARAQKQSFDGLSLLSVALAERVFDVDAAGLPERPEPNAFVAEAVQAYARVQRSATVIQSAYRGYQVRGRLGAGGPMGSAGPMPPGAAPQSSALRASQQGPLPRATQAAPQQLRQSQQQQPSAAPATTAGKAALDPEVAKGRALAIQSLVGVLTRIGAASGGLRHYPKLLAGTRAELVGTVRTGVAASVGEFGATMARTCGRITEAMQAILMHPRADKCLQTEREGLEQRGAQTEEPRPEEEAPEEQAPAPAPGGKGPAKPAAPKKR</sequence>
<feature type="compositionally biased region" description="Low complexity" evidence="2">
    <location>
        <begin position="414"/>
        <end position="435"/>
    </location>
</feature>
<reference evidence="3" key="1">
    <citation type="journal article" date="2022" name="bioRxiv">
        <title>Genomics of Preaxostyla Flagellates Illuminates Evolutionary Transitions and the Path Towards Mitochondrial Loss.</title>
        <authorList>
            <person name="Novak L.V.F."/>
            <person name="Treitli S.C."/>
            <person name="Pyrih J."/>
            <person name="Halakuc P."/>
            <person name="Pipaliya S.V."/>
            <person name="Vacek V."/>
            <person name="Brzon O."/>
            <person name="Soukal P."/>
            <person name="Eme L."/>
            <person name="Dacks J.B."/>
            <person name="Karnkowska A."/>
            <person name="Elias M."/>
            <person name="Hampl V."/>
        </authorList>
    </citation>
    <scope>NUCLEOTIDE SEQUENCE</scope>
    <source>
        <strain evidence="3">RCP-MX</strain>
    </source>
</reference>
<dbReference type="InterPro" id="IPR000048">
    <property type="entry name" value="IQ_motif_EF-hand-BS"/>
</dbReference>
<feature type="compositionally biased region" description="Low complexity" evidence="2">
    <location>
        <begin position="194"/>
        <end position="210"/>
    </location>
</feature>
<name>A0ABQ8UT70_9EUKA</name>
<feature type="region of interest" description="Disordered" evidence="2">
    <location>
        <begin position="194"/>
        <end position="222"/>
    </location>
</feature>
<feature type="compositionally biased region" description="Low complexity" evidence="2">
    <location>
        <begin position="690"/>
        <end position="716"/>
    </location>
</feature>
<keyword evidence="1" id="KW-0175">Coiled coil</keyword>
<feature type="coiled-coil region" evidence="1">
    <location>
        <begin position="126"/>
        <end position="153"/>
    </location>
</feature>
<feature type="compositionally biased region" description="Low complexity" evidence="2">
    <location>
        <begin position="448"/>
        <end position="459"/>
    </location>
</feature>
<accession>A0ABQ8UT70</accession>
<feature type="coiled-coil region" evidence="1">
    <location>
        <begin position="464"/>
        <end position="491"/>
    </location>
</feature>
<feature type="region of interest" description="Disordered" evidence="2">
    <location>
        <begin position="805"/>
        <end position="851"/>
    </location>
</feature>
<evidence type="ECO:0000256" key="2">
    <source>
        <dbReference type="SAM" id="MobiDB-lite"/>
    </source>
</evidence>